<protein>
    <submittedName>
        <fullName evidence="1">Protein containing DUF484</fullName>
    </submittedName>
</protein>
<gene>
    <name evidence="1" type="ORF">MGR_3346</name>
</gene>
<dbReference type="PANTHER" id="PTHR38765:SF1">
    <property type="entry name" value="DUF484 DOMAIN-CONTAINING PROTEIN"/>
    <property type="match status" value="1"/>
</dbReference>
<evidence type="ECO:0000313" key="1">
    <source>
        <dbReference type="EMBL" id="CAM75782.1"/>
    </source>
</evidence>
<dbReference type="Gene3D" id="3.30.450.40">
    <property type="match status" value="1"/>
</dbReference>
<dbReference type="AlphaFoldDB" id="A4TYS5"/>
<reference evidence="1" key="1">
    <citation type="journal article" date="2007" name="J. Bacteriol.">
        <title>Comparative genome analysis of four magnetotactic bacteria reveals a complex set of group-specific genes implicated in magnetosome biomineralization and function.</title>
        <authorList>
            <person name="Richter M."/>
            <person name="Kube M."/>
            <person name="Bazylinski D.A."/>
            <person name="Lombardot T."/>
            <person name="Gloeckner F.O."/>
            <person name="Reinhardt R."/>
            <person name="Schueler D."/>
        </authorList>
    </citation>
    <scope>NUCLEOTIDE SEQUENCE</scope>
    <source>
        <strain evidence="1">MSR-1</strain>
    </source>
</reference>
<dbReference type="EMBL" id="CU459003">
    <property type="protein sequence ID" value="CAM75782.1"/>
    <property type="molecule type" value="Genomic_DNA"/>
</dbReference>
<dbReference type="RefSeq" id="WP_024082017.1">
    <property type="nucleotide sequence ID" value="NZ_CP027527.1"/>
</dbReference>
<sequence>MVRKRDDALLSEPALTDKQVAAYLRQHPDFLLRHTELVTTLSPPSRWPGSDGIVDMQAFMIERLKEEIDRVKGAAETLIHTSRSNMSTQNRTHEAVLALLSASDMAGLAQVVADDLAPVLDVDVAALAFEDWLLPLPALTAPGILRLPAGSVDRIMGGPDHDCALNEQMPGDPAVFGDGAGLVSSSAQVRLKPGGQCPPGLLALGSRHGRTFHSGQGTELITFLARVVDTSVRRFVG</sequence>
<dbReference type="Pfam" id="PF04340">
    <property type="entry name" value="DUF484"/>
    <property type="match status" value="1"/>
</dbReference>
<dbReference type="InterPro" id="IPR007435">
    <property type="entry name" value="DUF484"/>
</dbReference>
<organism evidence="1">
    <name type="scientific">Magnetospirillum gryphiswaldense</name>
    <dbReference type="NCBI Taxonomy" id="55518"/>
    <lineage>
        <taxon>Bacteria</taxon>
        <taxon>Pseudomonadati</taxon>
        <taxon>Pseudomonadota</taxon>
        <taxon>Alphaproteobacteria</taxon>
        <taxon>Rhodospirillales</taxon>
        <taxon>Rhodospirillaceae</taxon>
        <taxon>Magnetospirillum</taxon>
    </lineage>
</organism>
<name>A4TYS5_9PROT</name>
<accession>A4TYS5</accession>
<dbReference type="PANTHER" id="PTHR38765">
    <property type="entry name" value="DUF484 DOMAIN-CONTAINING PROTEIN"/>
    <property type="match status" value="1"/>
</dbReference>
<dbReference type="InterPro" id="IPR029016">
    <property type="entry name" value="GAF-like_dom_sf"/>
</dbReference>
<proteinExistence type="predicted"/>